<dbReference type="EMBL" id="CABPRJ010002389">
    <property type="protein sequence ID" value="VVC44870.1"/>
    <property type="molecule type" value="Genomic_DNA"/>
</dbReference>
<gene>
    <name evidence="2" type="ORF">CINCED_3A013032</name>
</gene>
<reference evidence="2 3" key="1">
    <citation type="submission" date="2019-08" db="EMBL/GenBank/DDBJ databases">
        <authorList>
            <person name="Alioto T."/>
            <person name="Alioto T."/>
            <person name="Gomez Garrido J."/>
        </authorList>
    </citation>
    <scope>NUCLEOTIDE SEQUENCE [LARGE SCALE GENOMIC DNA]</scope>
</reference>
<keyword evidence="3" id="KW-1185">Reference proteome</keyword>
<sequence>MPHKINVGLFALAALAAVLAEPSVDRRASMGFMGMRGKKDDQSGDSGIVGAMAMGDEASAAAVELDKRTLVFRRPLFDSSNSVEGFKRAMGFVGMRGKKEYKGPSSGSSSFFGMRGKKVPSADAFFGVRGKKWLNAADEMEVERAVFDLHRIIDSLRSGRERNFAVATTFDEEMR</sequence>
<protein>
    <submittedName>
        <fullName evidence="2">Uncharacterized protein</fullName>
    </submittedName>
</protein>
<evidence type="ECO:0000313" key="3">
    <source>
        <dbReference type="Proteomes" id="UP000325440"/>
    </source>
</evidence>
<organism evidence="2 3">
    <name type="scientific">Cinara cedri</name>
    <dbReference type="NCBI Taxonomy" id="506608"/>
    <lineage>
        <taxon>Eukaryota</taxon>
        <taxon>Metazoa</taxon>
        <taxon>Ecdysozoa</taxon>
        <taxon>Arthropoda</taxon>
        <taxon>Hexapoda</taxon>
        <taxon>Insecta</taxon>
        <taxon>Pterygota</taxon>
        <taxon>Neoptera</taxon>
        <taxon>Paraneoptera</taxon>
        <taxon>Hemiptera</taxon>
        <taxon>Sternorrhyncha</taxon>
        <taxon>Aphidomorpha</taxon>
        <taxon>Aphidoidea</taxon>
        <taxon>Aphididae</taxon>
        <taxon>Lachninae</taxon>
        <taxon>Cinara</taxon>
    </lineage>
</organism>
<feature type="chain" id="PRO_5022910443" evidence="1">
    <location>
        <begin position="21"/>
        <end position="175"/>
    </location>
</feature>
<dbReference type="Proteomes" id="UP000325440">
    <property type="component" value="Unassembled WGS sequence"/>
</dbReference>
<evidence type="ECO:0000313" key="2">
    <source>
        <dbReference type="EMBL" id="VVC44870.1"/>
    </source>
</evidence>
<keyword evidence="1" id="KW-0732">Signal</keyword>
<accession>A0A5E4NSJ6</accession>
<feature type="signal peptide" evidence="1">
    <location>
        <begin position="1"/>
        <end position="20"/>
    </location>
</feature>
<name>A0A5E4NSJ6_9HEMI</name>
<proteinExistence type="predicted"/>
<dbReference type="AlphaFoldDB" id="A0A5E4NSJ6"/>
<dbReference type="OrthoDB" id="5919137at2759"/>
<evidence type="ECO:0000256" key="1">
    <source>
        <dbReference type="SAM" id="SignalP"/>
    </source>
</evidence>